<keyword evidence="2" id="KW-0812">Transmembrane</keyword>
<name>A0A194XCQ4_MOLSC</name>
<organism evidence="3 4">
    <name type="scientific">Mollisia scopiformis</name>
    <name type="common">Conifer needle endophyte fungus</name>
    <name type="synonym">Phialocephala scopiformis</name>
    <dbReference type="NCBI Taxonomy" id="149040"/>
    <lineage>
        <taxon>Eukaryota</taxon>
        <taxon>Fungi</taxon>
        <taxon>Dikarya</taxon>
        <taxon>Ascomycota</taxon>
        <taxon>Pezizomycotina</taxon>
        <taxon>Leotiomycetes</taxon>
        <taxon>Helotiales</taxon>
        <taxon>Mollisiaceae</taxon>
        <taxon>Mollisia</taxon>
    </lineage>
</organism>
<feature type="compositionally biased region" description="Basic and acidic residues" evidence="1">
    <location>
        <begin position="617"/>
        <end position="626"/>
    </location>
</feature>
<feature type="compositionally biased region" description="Pro residues" evidence="1">
    <location>
        <begin position="387"/>
        <end position="413"/>
    </location>
</feature>
<feature type="compositionally biased region" description="Polar residues" evidence="1">
    <location>
        <begin position="350"/>
        <end position="369"/>
    </location>
</feature>
<dbReference type="RefSeq" id="XP_018071892.1">
    <property type="nucleotide sequence ID" value="XM_018221111.1"/>
</dbReference>
<keyword evidence="2" id="KW-0472">Membrane</keyword>
<evidence type="ECO:0000256" key="1">
    <source>
        <dbReference type="SAM" id="MobiDB-lite"/>
    </source>
</evidence>
<feature type="compositionally biased region" description="Basic residues" evidence="1">
    <location>
        <begin position="324"/>
        <end position="333"/>
    </location>
</feature>
<gene>
    <name evidence="3" type="ORF">LY89DRAFT_747203</name>
</gene>
<dbReference type="KEGG" id="psco:LY89DRAFT_747203"/>
<feature type="region of interest" description="Disordered" evidence="1">
    <location>
        <begin position="1"/>
        <end position="102"/>
    </location>
</feature>
<feature type="region of interest" description="Disordered" evidence="1">
    <location>
        <begin position="617"/>
        <end position="641"/>
    </location>
</feature>
<feature type="compositionally biased region" description="Basic and acidic residues" evidence="1">
    <location>
        <begin position="1"/>
        <end position="38"/>
    </location>
</feature>
<evidence type="ECO:0000313" key="3">
    <source>
        <dbReference type="EMBL" id="KUJ17537.1"/>
    </source>
</evidence>
<feature type="region of interest" description="Disordered" evidence="1">
    <location>
        <begin position="282"/>
        <end position="443"/>
    </location>
</feature>
<sequence length="641" mass="71243">MERPDFQPPRHETRNTNRDSADTEKEVFSSPESRDRYSRGVNPLQQPRDGGLARNQSSNYPRVGQNPSSARQHRQYHPRDQQQHIQHQQPAPSVISSFHSQPPTPSANLWETTHVLLPFLFFTLFSIFLTVVVIYSLSLHESLPTRFLEGIGICFAVIIFLWVAVILWVKVKRVERERRVLRDLRGRVGGRAMEEGRLGVRSGERVEGRGMREKDGKRVSMVESLSSVGAGRHFQRGGLAPIFEKMGFSWKKRRDEEMGRVLSAETQYERWLEDMKEGKRVGVGEDVVGKPSIPRIPQPAATHQPRQRSKDEEGVNVQQAPARRLSRKEKRQKTQPLVESRPITHPAPSQHPNSSIQHSPKPSSFSARNPTLRRTETLRHHQQPANTTPPPFQTPHPIIKPPPQQPQPPPITRPPTLKRTRRIPRGHPTNTSSLATTSDLRPPLHVQNANSLATPSKDLKTTRLSTIPSVSRFSISSDEDSYTFPHTQISFPDQNHPSRQAHIREHAIPDLGNQTGIETQVLQRRKRGGTIVGDGVESGDARGRARGRADSNTLPSSTPPPSYKSKEGSIGVGVVQVGTKRGRADSGYGTGGGTTPVLGIGVGKGGKEVAGVEFGDLRGREERMEGGGEGEGEFWIKGTSG</sequence>
<keyword evidence="4" id="KW-1185">Reference proteome</keyword>
<feature type="region of interest" description="Disordered" evidence="1">
    <location>
        <begin position="528"/>
        <end position="568"/>
    </location>
</feature>
<dbReference type="EMBL" id="KQ947414">
    <property type="protein sequence ID" value="KUJ17537.1"/>
    <property type="molecule type" value="Genomic_DNA"/>
</dbReference>
<accession>A0A194XCQ4</accession>
<evidence type="ECO:0000256" key="2">
    <source>
        <dbReference type="SAM" id="Phobius"/>
    </source>
</evidence>
<feature type="compositionally biased region" description="Polar residues" evidence="1">
    <location>
        <begin position="428"/>
        <end position="439"/>
    </location>
</feature>
<keyword evidence="2" id="KW-1133">Transmembrane helix</keyword>
<reference evidence="3 4" key="1">
    <citation type="submission" date="2015-10" db="EMBL/GenBank/DDBJ databases">
        <title>Full genome of DAOMC 229536 Phialocephala scopiformis, a fungal endophyte of spruce producing the potent anti-insectan compound rugulosin.</title>
        <authorList>
            <consortium name="DOE Joint Genome Institute"/>
            <person name="Walker A.K."/>
            <person name="Frasz S.L."/>
            <person name="Seifert K.A."/>
            <person name="Miller J.D."/>
            <person name="Mondo S.J."/>
            <person name="Labutti K."/>
            <person name="Lipzen A."/>
            <person name="Dockter R."/>
            <person name="Kennedy M."/>
            <person name="Grigoriev I.V."/>
            <person name="Spatafora J.W."/>
        </authorList>
    </citation>
    <scope>NUCLEOTIDE SEQUENCE [LARGE SCALE GENOMIC DNA]</scope>
    <source>
        <strain evidence="3 4">CBS 120377</strain>
    </source>
</reference>
<feature type="transmembrane region" description="Helical" evidence="2">
    <location>
        <begin position="115"/>
        <end position="138"/>
    </location>
</feature>
<feature type="compositionally biased region" description="Basic residues" evidence="1">
    <location>
        <begin position="416"/>
        <end position="425"/>
    </location>
</feature>
<feature type="compositionally biased region" description="Polar residues" evidence="1">
    <location>
        <begin position="90"/>
        <end position="102"/>
    </location>
</feature>
<feature type="compositionally biased region" description="Polar residues" evidence="1">
    <location>
        <begin position="54"/>
        <end position="70"/>
    </location>
</feature>
<proteinExistence type="predicted"/>
<dbReference type="Proteomes" id="UP000070700">
    <property type="component" value="Unassembled WGS sequence"/>
</dbReference>
<dbReference type="AlphaFoldDB" id="A0A194XCQ4"/>
<dbReference type="GeneID" id="28830837"/>
<feature type="compositionally biased region" description="Basic and acidic residues" evidence="1">
    <location>
        <begin position="539"/>
        <end position="549"/>
    </location>
</feature>
<feature type="transmembrane region" description="Helical" evidence="2">
    <location>
        <begin position="150"/>
        <end position="169"/>
    </location>
</feature>
<dbReference type="InParanoid" id="A0A194XCQ4"/>
<protein>
    <submittedName>
        <fullName evidence="3">Uncharacterized protein</fullName>
    </submittedName>
</protein>
<evidence type="ECO:0000313" key="4">
    <source>
        <dbReference type="Proteomes" id="UP000070700"/>
    </source>
</evidence>